<dbReference type="InterPro" id="IPR037274">
    <property type="entry name" value="Znf_CHY_sf"/>
</dbReference>
<gene>
    <name evidence="7" type="ORF">EHP00_21</name>
</gene>
<sequence length="396" mass="45984">MDKNTINNDNDHFRQVNGKKKSFCLNGLEKTNKIIIKNNKKYIELNKPEDFIYDMGDLYVLFDERLNYKEVVGNIPANILENMNAFNNQEILAYVSFLEANLNVFCQGKKPEIQSIDKEEEFFDRCNETHSENVTAFTKVPFDKDMVELQKHKFSLNTSVTGNIKMDLYKENIFMFTCDELHANVKCKRCFAVNALKSGENTTFSCEKCKSSLLFNYIPVFNPDHLGLLQLKNCDLIVFNACNFQISCEKCDMSYFTKKMTVNERFSCKCFKCFTPLRFCVENLRIITGKKVLIKEGSELPEKGTCKHYPKSQRWFRFPCCNSLFPCDVCHDEKTNHTSEYANKMVCGLCSKEQSVKTNCECGMSMFKKHSQFWEGGKGNRNKNTLSKKDSRKNKK</sequence>
<dbReference type="STRING" id="646526.A0A1W0E5I6"/>
<dbReference type="VEuPathDB" id="MicrosporidiaDB:EHP00_21"/>
<accession>A0A1W0E5I6</accession>
<feature type="region of interest" description="Disordered" evidence="5">
    <location>
        <begin position="373"/>
        <end position="396"/>
    </location>
</feature>
<evidence type="ECO:0000256" key="4">
    <source>
        <dbReference type="PROSITE-ProRule" id="PRU00601"/>
    </source>
</evidence>
<evidence type="ECO:0000256" key="2">
    <source>
        <dbReference type="ARBA" id="ARBA00022771"/>
    </source>
</evidence>
<dbReference type="InterPro" id="IPR008913">
    <property type="entry name" value="Znf_CHY"/>
</dbReference>
<name>A0A1W0E5I6_9MICR</name>
<keyword evidence="8" id="KW-1185">Reference proteome</keyword>
<dbReference type="EMBL" id="MNPJ01000019">
    <property type="protein sequence ID" value="OQS54513.1"/>
    <property type="molecule type" value="Genomic_DNA"/>
</dbReference>
<dbReference type="SUPFAM" id="SSF161219">
    <property type="entry name" value="CHY zinc finger-like"/>
    <property type="match status" value="1"/>
</dbReference>
<dbReference type="Proteomes" id="UP000192758">
    <property type="component" value="Unassembled WGS sequence"/>
</dbReference>
<dbReference type="OrthoDB" id="10253329at2759"/>
<evidence type="ECO:0000313" key="7">
    <source>
        <dbReference type="EMBL" id="OQS54513.1"/>
    </source>
</evidence>
<keyword evidence="2 4" id="KW-0863">Zinc-finger</keyword>
<proteinExistence type="predicted"/>
<protein>
    <recommendedName>
        <fullName evidence="6">CHY-type domain-containing protein</fullName>
    </recommendedName>
</protein>
<dbReference type="PROSITE" id="PS51266">
    <property type="entry name" value="ZF_CHY"/>
    <property type="match status" value="1"/>
</dbReference>
<comment type="caution">
    <text evidence="7">The sequence shown here is derived from an EMBL/GenBank/DDBJ whole genome shotgun (WGS) entry which is preliminary data.</text>
</comment>
<dbReference type="AlphaFoldDB" id="A0A1W0E5I6"/>
<organism evidence="7 8">
    <name type="scientific">Ecytonucleospora hepatopenaei</name>
    <dbReference type="NCBI Taxonomy" id="646526"/>
    <lineage>
        <taxon>Eukaryota</taxon>
        <taxon>Fungi</taxon>
        <taxon>Fungi incertae sedis</taxon>
        <taxon>Microsporidia</taxon>
        <taxon>Enterocytozoonidae</taxon>
        <taxon>Ecytonucleospora</taxon>
    </lineage>
</organism>
<evidence type="ECO:0000256" key="1">
    <source>
        <dbReference type="ARBA" id="ARBA00022723"/>
    </source>
</evidence>
<feature type="domain" description="CHY-type" evidence="6">
    <location>
        <begin position="299"/>
        <end position="364"/>
    </location>
</feature>
<reference evidence="7 8" key="1">
    <citation type="journal article" date="2017" name="Environ. Microbiol.">
        <title>Decay of the glycolytic pathway and adaptation to intranuclear parasitism within Enterocytozoonidae microsporidia.</title>
        <authorList>
            <person name="Wiredu Boakye D."/>
            <person name="Jaroenlak P."/>
            <person name="Prachumwat A."/>
            <person name="Williams T.A."/>
            <person name="Bateman K.S."/>
            <person name="Itsathitphaisarn O."/>
            <person name="Sritunyalucksana K."/>
            <person name="Paszkiewicz K.H."/>
            <person name="Moore K.A."/>
            <person name="Stentiford G.D."/>
            <person name="Williams B.A."/>
        </authorList>
    </citation>
    <scope>NUCLEOTIDE SEQUENCE [LARGE SCALE GENOMIC DNA]</scope>
    <source>
        <strain evidence="7 8">TH1</strain>
    </source>
</reference>
<evidence type="ECO:0000313" key="8">
    <source>
        <dbReference type="Proteomes" id="UP000192758"/>
    </source>
</evidence>
<evidence type="ECO:0000256" key="5">
    <source>
        <dbReference type="SAM" id="MobiDB-lite"/>
    </source>
</evidence>
<dbReference type="GO" id="GO:0008270">
    <property type="term" value="F:zinc ion binding"/>
    <property type="evidence" value="ECO:0007669"/>
    <property type="project" value="UniProtKB-KW"/>
</dbReference>
<keyword evidence="1" id="KW-0479">Metal-binding</keyword>
<evidence type="ECO:0000256" key="3">
    <source>
        <dbReference type="ARBA" id="ARBA00022833"/>
    </source>
</evidence>
<evidence type="ECO:0000259" key="6">
    <source>
        <dbReference type="PROSITE" id="PS51266"/>
    </source>
</evidence>
<dbReference type="Pfam" id="PF05495">
    <property type="entry name" value="zf-CHY"/>
    <property type="match status" value="1"/>
</dbReference>
<keyword evidence="3" id="KW-0862">Zinc</keyword>